<reference evidence="1 2" key="1">
    <citation type="submission" date="2010-10" db="EMBL/GenBank/DDBJ databases">
        <title>The Genome Sequence of Synechococcus phage S-SKS1.</title>
        <authorList>
            <consortium name="The Broad Institute Genome Sequencing Platform"/>
            <person name="Henn M.R."/>
            <person name="Clokie M."/>
            <person name="Levin J."/>
            <person name="Malboeuf C."/>
            <person name="Casali M."/>
            <person name="Russ C."/>
            <person name="Lennon N."/>
            <person name="Chapman S.B."/>
            <person name="Erlich R."/>
            <person name="Young S.K."/>
            <person name="Yandava C."/>
            <person name="Zeng Q."/>
            <person name="Alvarado L."/>
            <person name="Anderson S."/>
            <person name="Berlin A."/>
            <person name="Chen Z."/>
            <person name="Freedman E."/>
            <person name="Gellesch M."/>
            <person name="Goldberg J."/>
            <person name="Green L."/>
            <person name="Griggs A."/>
            <person name="Gujja S."/>
            <person name="Heilman E.R."/>
            <person name="Heiman D."/>
            <person name="Hollinger A."/>
            <person name="Howarth C."/>
            <person name="Larson L."/>
            <person name="Mehta T."/>
            <person name="Pearson M."/>
            <person name="Roberts A."/>
            <person name="Ryan E."/>
            <person name="Saif S."/>
            <person name="Shea T."/>
            <person name="Shenoy N."/>
            <person name="Sisk P."/>
            <person name="Stolte C."/>
            <person name="Sykes S."/>
            <person name="White J."/>
            <person name="Haas B."/>
            <person name="Nusbaum C."/>
            <person name="Birren B."/>
        </authorList>
    </citation>
    <scope>NUCLEOTIDE SEQUENCE [LARGE SCALE GENOMIC DNA]</scope>
</reference>
<evidence type="ECO:0000313" key="1">
    <source>
        <dbReference type="EMBL" id="AGH31713.1"/>
    </source>
</evidence>
<proteinExistence type="predicted"/>
<dbReference type="GeneID" id="15011118"/>
<name>M4QS48_9CAUD</name>
<dbReference type="EMBL" id="HQ633071">
    <property type="protein sequence ID" value="AGH31713.1"/>
    <property type="molecule type" value="Genomic_DNA"/>
</dbReference>
<keyword evidence="2" id="KW-1185">Reference proteome</keyword>
<accession>M4QS48</accession>
<organism evidence="1 2">
    <name type="scientific">Synechococcus phage S-SKS1</name>
    <dbReference type="NCBI Taxonomy" id="754042"/>
    <lineage>
        <taxon>Viruses</taxon>
        <taxon>Duplodnaviria</taxon>
        <taxon>Heunggongvirae</taxon>
        <taxon>Uroviricota</taxon>
        <taxon>Caudoviricetes</taxon>
        <taxon>Llyrvirus</taxon>
        <taxon>Llyrvirus SSKS1</taxon>
    </lineage>
</organism>
<protein>
    <recommendedName>
        <fullName evidence="3">SprT-like domain-containing protein</fullName>
    </recommendedName>
</protein>
<evidence type="ECO:0000313" key="2">
    <source>
        <dbReference type="Proteomes" id="UP000201252"/>
    </source>
</evidence>
<gene>
    <name evidence="1" type="ORF">SWZG_00207</name>
</gene>
<dbReference type="OrthoDB" id="23689at10239"/>
<evidence type="ECO:0008006" key="3">
    <source>
        <dbReference type="Google" id="ProtNLM"/>
    </source>
</evidence>
<dbReference type="KEGG" id="vg:15011118"/>
<sequence>MSSIYHFGYGYSKIICEDVTSWFLNEYFPRHKIDVDIIHKGLKREGVVGYCDVMDGYYRPRHFLIELQAHMDKETYVKTLFHELTHLAQWIRGDLRSRYGKLCYSLEPVQNYDYKDQPHEIEAREEEVRLYDLWLNEK</sequence>
<dbReference type="RefSeq" id="YP_007674565.1">
    <property type="nucleotide sequence ID" value="NC_020851.1"/>
</dbReference>
<dbReference type="Proteomes" id="UP000201252">
    <property type="component" value="Segment"/>
</dbReference>